<dbReference type="Proteomes" id="UP001611580">
    <property type="component" value="Unassembled WGS sequence"/>
</dbReference>
<gene>
    <name evidence="1" type="ORF">ACH47X_10830</name>
</gene>
<dbReference type="EMBL" id="JBIRYI010000006">
    <property type="protein sequence ID" value="MFI2487395.1"/>
    <property type="molecule type" value="Genomic_DNA"/>
</dbReference>
<evidence type="ECO:0000313" key="1">
    <source>
        <dbReference type="EMBL" id="MFI2487395.1"/>
    </source>
</evidence>
<dbReference type="RefSeq" id="WP_397404076.1">
    <property type="nucleotide sequence ID" value="NZ_JBIRYI010000006.1"/>
</dbReference>
<sequence>MIDPQSIDLADFLITWYGAPSRDEKPLPAPCDWLPEPLRNWHTLAARWDLRLTSTTTLVSPENLHVADDGMAIFMVDATGDWRWCFDPAEPDLVFEAERYEPWERSSETLSELLVHNAVREVVYGAPAGKRAVAASDEVLSEVLATMDEISFGPWRWPTPGFRTFMGSMTVAEAIRSSSSSGWDVDVVAPTLGRLSHLDRLSEAHWRTRGQ</sequence>
<accession>A0ABW7XJ83</accession>
<comment type="caution">
    <text evidence="1">The sequence shown here is derived from an EMBL/GenBank/DDBJ whole genome shotgun (WGS) entry which is preliminary data.</text>
</comment>
<evidence type="ECO:0008006" key="3">
    <source>
        <dbReference type="Google" id="ProtNLM"/>
    </source>
</evidence>
<proteinExistence type="predicted"/>
<reference evidence="1 2" key="1">
    <citation type="submission" date="2024-10" db="EMBL/GenBank/DDBJ databases">
        <title>The Natural Products Discovery Center: Release of the First 8490 Sequenced Strains for Exploring Actinobacteria Biosynthetic Diversity.</title>
        <authorList>
            <person name="Kalkreuter E."/>
            <person name="Kautsar S.A."/>
            <person name="Yang D."/>
            <person name="Bader C.D."/>
            <person name="Teijaro C.N."/>
            <person name="Fluegel L."/>
            <person name="Davis C.M."/>
            <person name="Simpson J.R."/>
            <person name="Lauterbach L."/>
            <person name="Steele A.D."/>
            <person name="Gui C."/>
            <person name="Meng S."/>
            <person name="Li G."/>
            <person name="Viehrig K."/>
            <person name="Ye F."/>
            <person name="Su P."/>
            <person name="Kiefer A.F."/>
            <person name="Nichols A."/>
            <person name="Cepeda A.J."/>
            <person name="Yan W."/>
            <person name="Fan B."/>
            <person name="Jiang Y."/>
            <person name="Adhikari A."/>
            <person name="Zheng C.-J."/>
            <person name="Schuster L."/>
            <person name="Cowan T.M."/>
            <person name="Smanski M.J."/>
            <person name="Chevrette M.G."/>
            <person name="De Carvalho L.P.S."/>
            <person name="Shen B."/>
        </authorList>
    </citation>
    <scope>NUCLEOTIDE SEQUENCE [LARGE SCALE GENOMIC DNA]</scope>
    <source>
        <strain evidence="1 2">NPDC019481</strain>
    </source>
</reference>
<name>A0ABW7XJ83_9MICO</name>
<keyword evidence="2" id="KW-1185">Reference proteome</keyword>
<protein>
    <recommendedName>
        <fullName evidence="3">SUKH-4 immunity protein</fullName>
    </recommendedName>
</protein>
<organism evidence="1 2">
    <name type="scientific">Promicromonospora kroppenstedtii</name>
    <dbReference type="NCBI Taxonomy" id="440482"/>
    <lineage>
        <taxon>Bacteria</taxon>
        <taxon>Bacillati</taxon>
        <taxon>Actinomycetota</taxon>
        <taxon>Actinomycetes</taxon>
        <taxon>Micrococcales</taxon>
        <taxon>Promicromonosporaceae</taxon>
        <taxon>Promicromonospora</taxon>
    </lineage>
</organism>
<evidence type="ECO:0000313" key="2">
    <source>
        <dbReference type="Proteomes" id="UP001611580"/>
    </source>
</evidence>